<protein>
    <recommendedName>
        <fullName evidence="4">General secretion pathway GspH domain-containing protein</fullName>
    </recommendedName>
</protein>
<evidence type="ECO:0000256" key="1">
    <source>
        <dbReference type="SAM" id="Phobius"/>
    </source>
</evidence>
<dbReference type="EMBL" id="LCCW01000038">
    <property type="protein sequence ID" value="KKS40675.1"/>
    <property type="molecule type" value="Genomic_DNA"/>
</dbReference>
<keyword evidence="1" id="KW-0472">Membrane</keyword>
<reference evidence="2 3" key="1">
    <citation type="journal article" date="2015" name="Nature">
        <title>rRNA introns, odd ribosomes, and small enigmatic genomes across a large radiation of phyla.</title>
        <authorList>
            <person name="Brown C.T."/>
            <person name="Hug L.A."/>
            <person name="Thomas B.C."/>
            <person name="Sharon I."/>
            <person name="Castelle C.J."/>
            <person name="Singh A."/>
            <person name="Wilkins M.J."/>
            <person name="Williams K.H."/>
            <person name="Banfield J.F."/>
        </authorList>
    </citation>
    <scope>NUCLEOTIDE SEQUENCE [LARGE SCALE GENOMIC DNA]</scope>
</reference>
<keyword evidence="1" id="KW-0812">Transmembrane</keyword>
<proteinExistence type="predicted"/>
<dbReference type="Proteomes" id="UP000034516">
    <property type="component" value="Unassembled WGS sequence"/>
</dbReference>
<dbReference type="AlphaFoldDB" id="A0A0G0YVN9"/>
<keyword evidence="1" id="KW-1133">Transmembrane helix</keyword>
<dbReference type="SUPFAM" id="SSF54523">
    <property type="entry name" value="Pili subunits"/>
    <property type="match status" value="1"/>
</dbReference>
<organism evidence="2 3">
    <name type="scientific">Candidatus Kuenenbacteria bacterium GW2011_GWA2_42_15</name>
    <dbReference type="NCBI Taxonomy" id="1618677"/>
    <lineage>
        <taxon>Bacteria</taxon>
        <taxon>Candidatus Kueneniibacteriota</taxon>
    </lineage>
</organism>
<comment type="caution">
    <text evidence="2">The sequence shown here is derived from an EMBL/GenBank/DDBJ whole genome shotgun (WGS) entry which is preliminary data.</text>
</comment>
<accession>A0A0G0YVN9</accession>
<feature type="transmembrane region" description="Helical" evidence="1">
    <location>
        <begin position="12"/>
        <end position="34"/>
    </location>
</feature>
<evidence type="ECO:0000313" key="2">
    <source>
        <dbReference type="EMBL" id="KKS40675.1"/>
    </source>
</evidence>
<sequence length="193" mass="20995">MSTIKYQKNKPGFTITELVVAAGIIAMISVMVVVNFRGANQKAALDNEAERLSTILRQANINSLIGLTVAGARPVGGFGLHLVTCATDCFYWLFADGDSDHLYNDINPDEDDTLIQRFGTLDDNVYINQIILPLPVGQPQPASLDLVFLPPQGLVFINGATTYSEAQITLGFKNTSYTKVITLDSKSGRINIE</sequence>
<name>A0A0G0YVN9_9BACT</name>
<gene>
    <name evidence="2" type="ORF">UV02_C0038G0001</name>
</gene>
<evidence type="ECO:0000313" key="3">
    <source>
        <dbReference type="Proteomes" id="UP000034516"/>
    </source>
</evidence>
<evidence type="ECO:0008006" key="4">
    <source>
        <dbReference type="Google" id="ProtNLM"/>
    </source>
</evidence>
<dbReference type="InterPro" id="IPR045584">
    <property type="entry name" value="Pilin-like"/>
</dbReference>